<feature type="region of interest" description="Disordered" evidence="1">
    <location>
        <begin position="171"/>
        <end position="191"/>
    </location>
</feature>
<feature type="region of interest" description="Disordered" evidence="1">
    <location>
        <begin position="235"/>
        <end position="314"/>
    </location>
</feature>
<feature type="compositionally biased region" description="Basic and acidic residues" evidence="1">
    <location>
        <begin position="288"/>
        <end position="301"/>
    </location>
</feature>
<dbReference type="STRING" id="5217.A0A4Q1BKE0"/>
<protein>
    <recommendedName>
        <fullName evidence="2">Spt20-like SEP domain-containing protein</fullName>
    </recommendedName>
</protein>
<dbReference type="OMA" id="MAGKMEG"/>
<organism evidence="3 4">
    <name type="scientific">Tremella mesenterica</name>
    <name type="common">Jelly fungus</name>
    <dbReference type="NCBI Taxonomy" id="5217"/>
    <lineage>
        <taxon>Eukaryota</taxon>
        <taxon>Fungi</taxon>
        <taxon>Dikarya</taxon>
        <taxon>Basidiomycota</taxon>
        <taxon>Agaricomycotina</taxon>
        <taxon>Tremellomycetes</taxon>
        <taxon>Tremellales</taxon>
        <taxon>Tremellaceae</taxon>
        <taxon>Tremella</taxon>
    </lineage>
</organism>
<sequence>MASASGYNHHRFARAVLKKSRKWEPSLTVQLYAKNWRFENSPVTFTYDGPMKPFLLALRSQVIPSSLMPFLYDIQPPVSFVDGCLVVEIQDFRKEPEGRSRVVMRPAAETLSYTIDSMLERKGQDWDEKMRLELESRIIAATSPPLYLGTSILASRNATLAMAITTPAGPHLSADGGYRPEVPETDTSNETERMRKLFFAGGKDRDHTAPYQPSWSILSLKERLAEAARQDIGNSVSGSVGNVNNNNGNNGQNNGEGEEKKKKKKRPVPDGEEEKKVSKKKKKVIQPVEEKIKVEEKGESKPKKKKPKKKDVEQ</sequence>
<name>A0A4Q1BKE0_TREME</name>
<dbReference type="PANTHER" id="PTHR13526:SF8">
    <property type="entry name" value="TRANSCRIPTION FACTOR SPT20 HOMOLOG"/>
    <property type="match status" value="1"/>
</dbReference>
<evidence type="ECO:0000259" key="2">
    <source>
        <dbReference type="Pfam" id="PF12090"/>
    </source>
</evidence>
<feature type="compositionally biased region" description="Basic and acidic residues" evidence="1">
    <location>
        <begin position="267"/>
        <end position="276"/>
    </location>
</feature>
<feature type="domain" description="Spt20-like SEP" evidence="2">
    <location>
        <begin position="23"/>
        <end position="157"/>
    </location>
</feature>
<dbReference type="Proteomes" id="UP000289152">
    <property type="component" value="Unassembled WGS sequence"/>
</dbReference>
<proteinExistence type="predicted"/>
<dbReference type="PANTHER" id="PTHR13526">
    <property type="entry name" value="TRANSCRIPTION FACTOR SPT20 HOMOLOG"/>
    <property type="match status" value="1"/>
</dbReference>
<dbReference type="OrthoDB" id="1932706at2759"/>
<dbReference type="GO" id="GO:0006357">
    <property type="term" value="P:regulation of transcription by RNA polymerase II"/>
    <property type="evidence" value="ECO:0007669"/>
    <property type="project" value="TreeGrafter"/>
</dbReference>
<feature type="compositionally biased region" description="Basic residues" evidence="1">
    <location>
        <begin position="302"/>
        <end position="314"/>
    </location>
</feature>
<feature type="compositionally biased region" description="Low complexity" evidence="1">
    <location>
        <begin position="235"/>
        <end position="255"/>
    </location>
</feature>
<dbReference type="Pfam" id="PF12090">
    <property type="entry name" value="Spt20_SEP"/>
    <property type="match status" value="1"/>
</dbReference>
<dbReference type="VEuPathDB" id="FungiDB:TREMEDRAFT_29065"/>
<evidence type="ECO:0000256" key="1">
    <source>
        <dbReference type="SAM" id="MobiDB-lite"/>
    </source>
</evidence>
<evidence type="ECO:0000313" key="3">
    <source>
        <dbReference type="EMBL" id="RXK38258.1"/>
    </source>
</evidence>
<dbReference type="EMBL" id="SDIL01000050">
    <property type="protein sequence ID" value="RXK38258.1"/>
    <property type="molecule type" value="Genomic_DNA"/>
</dbReference>
<comment type="caution">
    <text evidence="3">The sequence shown here is derived from an EMBL/GenBank/DDBJ whole genome shotgun (WGS) entry which is preliminary data.</text>
</comment>
<dbReference type="FunCoup" id="A0A4Q1BKE0">
    <property type="interactions" value="18"/>
</dbReference>
<dbReference type="GO" id="GO:0003712">
    <property type="term" value="F:transcription coregulator activity"/>
    <property type="evidence" value="ECO:0007669"/>
    <property type="project" value="InterPro"/>
</dbReference>
<dbReference type="GO" id="GO:0000124">
    <property type="term" value="C:SAGA complex"/>
    <property type="evidence" value="ECO:0007669"/>
    <property type="project" value="InterPro"/>
</dbReference>
<keyword evidence="4" id="KW-1185">Reference proteome</keyword>
<dbReference type="InterPro" id="IPR021950">
    <property type="entry name" value="Spt20"/>
</dbReference>
<evidence type="ECO:0000313" key="4">
    <source>
        <dbReference type="Proteomes" id="UP000289152"/>
    </source>
</evidence>
<dbReference type="InterPro" id="IPR046468">
    <property type="entry name" value="Spt20-like_SEP"/>
</dbReference>
<dbReference type="InParanoid" id="A0A4Q1BKE0"/>
<accession>A0A4Q1BKE0</accession>
<gene>
    <name evidence="3" type="ORF">M231_04430</name>
</gene>
<dbReference type="AlphaFoldDB" id="A0A4Q1BKE0"/>
<reference evidence="3 4" key="1">
    <citation type="submission" date="2016-06" db="EMBL/GenBank/DDBJ databases">
        <title>Evolution of pathogenesis and genome organization in the Tremellales.</title>
        <authorList>
            <person name="Cuomo C."/>
            <person name="Litvintseva A."/>
            <person name="Heitman J."/>
            <person name="Chen Y."/>
            <person name="Sun S."/>
            <person name="Springer D."/>
            <person name="Dromer F."/>
            <person name="Young S."/>
            <person name="Zeng Q."/>
            <person name="Chapman S."/>
            <person name="Gujja S."/>
            <person name="Saif S."/>
            <person name="Birren B."/>
        </authorList>
    </citation>
    <scope>NUCLEOTIDE SEQUENCE [LARGE SCALE GENOMIC DNA]</scope>
    <source>
        <strain evidence="3 4">ATCC 28783</strain>
    </source>
</reference>